<dbReference type="PANTHER" id="PTHR21621:SF0">
    <property type="entry name" value="BETA-CITRYLGLUTAMATE SYNTHASE B-RELATED"/>
    <property type="match status" value="1"/>
</dbReference>
<dbReference type="GO" id="GO:0008233">
    <property type="term" value="F:peptidase activity"/>
    <property type="evidence" value="ECO:0007669"/>
    <property type="project" value="UniProtKB-KW"/>
</dbReference>
<dbReference type="InterPro" id="IPR021109">
    <property type="entry name" value="Peptidase_aspartic_dom_sf"/>
</dbReference>
<evidence type="ECO:0000313" key="3">
    <source>
        <dbReference type="EMBL" id="MCA9383771.1"/>
    </source>
</evidence>
<dbReference type="InterPro" id="IPR011761">
    <property type="entry name" value="ATP-grasp"/>
</dbReference>
<dbReference type="GO" id="GO:0005524">
    <property type="term" value="F:ATP binding"/>
    <property type="evidence" value="ECO:0007669"/>
    <property type="project" value="UniProtKB-UniRule"/>
</dbReference>
<dbReference type="Gene3D" id="2.40.70.10">
    <property type="entry name" value="Acid Proteases"/>
    <property type="match status" value="1"/>
</dbReference>
<protein>
    <submittedName>
        <fullName evidence="3">ATP-dependent zinc protease</fullName>
    </submittedName>
</protein>
<dbReference type="EMBL" id="JAGQLK010000132">
    <property type="protein sequence ID" value="MCA9383771.1"/>
    <property type="molecule type" value="Genomic_DNA"/>
</dbReference>
<dbReference type="PANTHER" id="PTHR21621">
    <property type="entry name" value="RIBOSOMAL PROTEIN S6 MODIFICATION PROTEIN"/>
    <property type="match status" value="1"/>
</dbReference>
<keyword evidence="3" id="KW-0378">Hydrolase</keyword>
<accession>A0A955RJA7</accession>
<dbReference type="Gene3D" id="3.30.470.20">
    <property type="entry name" value="ATP-grasp fold, B domain"/>
    <property type="match status" value="1"/>
</dbReference>
<evidence type="ECO:0000313" key="4">
    <source>
        <dbReference type="Proteomes" id="UP000783287"/>
    </source>
</evidence>
<dbReference type="Proteomes" id="UP000783287">
    <property type="component" value="Unassembled WGS sequence"/>
</dbReference>
<reference evidence="3" key="2">
    <citation type="journal article" date="2021" name="Microbiome">
        <title>Successional dynamics and alternative stable states in a saline activated sludge microbial community over 9 years.</title>
        <authorList>
            <person name="Wang Y."/>
            <person name="Ye J."/>
            <person name="Ju F."/>
            <person name="Liu L."/>
            <person name="Boyd J.A."/>
            <person name="Deng Y."/>
            <person name="Parks D.H."/>
            <person name="Jiang X."/>
            <person name="Yin X."/>
            <person name="Woodcroft B.J."/>
            <person name="Tyson G.W."/>
            <person name="Hugenholtz P."/>
            <person name="Polz M.F."/>
            <person name="Zhang T."/>
        </authorList>
    </citation>
    <scope>NUCLEOTIDE SEQUENCE</scope>
    <source>
        <strain evidence="3">HKST-UBA14</strain>
    </source>
</reference>
<feature type="domain" description="ATP-grasp" evidence="2">
    <location>
        <begin position="43"/>
        <end position="305"/>
    </location>
</feature>
<dbReference type="SUPFAM" id="SSF56059">
    <property type="entry name" value="Glutathione synthetase ATP-binding domain-like"/>
    <property type="match status" value="1"/>
</dbReference>
<dbReference type="AlphaFoldDB" id="A0A955RJA7"/>
<keyword evidence="1" id="KW-0547">Nucleotide-binding</keyword>
<dbReference type="GO" id="GO:0005737">
    <property type="term" value="C:cytoplasm"/>
    <property type="evidence" value="ECO:0007669"/>
    <property type="project" value="TreeGrafter"/>
</dbReference>
<evidence type="ECO:0000259" key="2">
    <source>
        <dbReference type="PROSITE" id="PS50975"/>
    </source>
</evidence>
<dbReference type="PROSITE" id="PS50975">
    <property type="entry name" value="ATP_GRASP"/>
    <property type="match status" value="1"/>
</dbReference>
<dbReference type="GO" id="GO:0018169">
    <property type="term" value="F:ribosomal S6-glutamic acid ligase activity"/>
    <property type="evidence" value="ECO:0007669"/>
    <property type="project" value="TreeGrafter"/>
</dbReference>
<dbReference type="SUPFAM" id="SSF50630">
    <property type="entry name" value="Acid proteases"/>
    <property type="match status" value="1"/>
</dbReference>
<evidence type="ECO:0000256" key="1">
    <source>
        <dbReference type="PROSITE-ProRule" id="PRU00409"/>
    </source>
</evidence>
<dbReference type="GO" id="GO:0046872">
    <property type="term" value="F:metal ion binding"/>
    <property type="evidence" value="ECO:0007669"/>
    <property type="project" value="InterPro"/>
</dbReference>
<comment type="caution">
    <text evidence="3">The sequence shown here is derived from an EMBL/GenBank/DDBJ whole genome shotgun (WGS) entry which is preliminary data.</text>
</comment>
<dbReference type="Pfam" id="PF14397">
    <property type="entry name" value="ATPgrasp_ST"/>
    <property type="match status" value="1"/>
</dbReference>
<sequence length="473" mass="52875">MGITNILKNRNKVLGLNKRNLTYIRKYNKDKAKEIADNKILTKTVLEAADIPTPKLLAVIDDYRQLINFDWSTLPKSFVMKPVFGLEGGGIDIFFNRDEQGRWIRADKSRVSEADLKRQCIDILNGKYSLAQEPDKILFEERVQNHKAFKYYSYKGIPDIRIITYNNIPTMAMLRLPTRESEGKANLALGAVGAGIDIATGVTTSAIYGKTGGIEYIPGTKIRVSGLKIPYWESMLKYAIQAQKATNLNFAAIDFLIDREKGPMIVEMNARPGLSIQLANDDGLRWRLRKAYGLKVSTIEKGIRLGKDLFGGTIEAGVEQLTGKDVIGIVENITLYGKEDQESSVKAKIDTGADSTSMDKALAIKLGFDSIIKLIDSGRLPTGISSSEGHALEKPLYEELKDEYPDLAEVRFVQSSHGSSMRPYVNLSLKIQDTKFETKASIYDRSKLTYPIIVGRKSLFKFLVDPSKKNQIK</sequence>
<dbReference type="GO" id="GO:0006508">
    <property type="term" value="P:proteolysis"/>
    <property type="evidence" value="ECO:0007669"/>
    <property type="project" value="UniProtKB-KW"/>
</dbReference>
<dbReference type="GO" id="GO:0009432">
    <property type="term" value="P:SOS response"/>
    <property type="evidence" value="ECO:0007669"/>
    <property type="project" value="TreeGrafter"/>
</dbReference>
<organism evidence="3 4">
    <name type="scientific">Candidatus Dojkabacteria bacterium</name>
    <dbReference type="NCBI Taxonomy" id="2099670"/>
    <lineage>
        <taxon>Bacteria</taxon>
        <taxon>Candidatus Dojkabacteria</taxon>
    </lineage>
</organism>
<keyword evidence="3" id="KW-0645">Protease</keyword>
<reference evidence="3" key="1">
    <citation type="submission" date="2020-04" db="EMBL/GenBank/DDBJ databases">
        <authorList>
            <person name="Zhang T."/>
        </authorList>
    </citation>
    <scope>NUCLEOTIDE SEQUENCE</scope>
    <source>
        <strain evidence="3">HKST-UBA14</strain>
    </source>
</reference>
<keyword evidence="1" id="KW-0067">ATP-binding</keyword>
<name>A0A955RJA7_9BACT</name>
<gene>
    <name evidence="3" type="ORF">KC909_05380</name>
</gene>
<proteinExistence type="predicted"/>
<dbReference type="InterPro" id="IPR039523">
    <property type="entry name" value="RimK-rel_E_lig_ATP-grasp"/>
</dbReference>